<proteinExistence type="inferred from homology"/>
<organism evidence="3 4">
    <name type="scientific">Dendrobium chrysotoxum</name>
    <name type="common">Orchid</name>
    <dbReference type="NCBI Taxonomy" id="161865"/>
    <lineage>
        <taxon>Eukaryota</taxon>
        <taxon>Viridiplantae</taxon>
        <taxon>Streptophyta</taxon>
        <taxon>Embryophyta</taxon>
        <taxon>Tracheophyta</taxon>
        <taxon>Spermatophyta</taxon>
        <taxon>Magnoliopsida</taxon>
        <taxon>Liliopsida</taxon>
        <taxon>Asparagales</taxon>
        <taxon>Orchidaceae</taxon>
        <taxon>Epidendroideae</taxon>
        <taxon>Malaxideae</taxon>
        <taxon>Dendrobiinae</taxon>
        <taxon>Dendrobium</taxon>
    </lineage>
</organism>
<comment type="caution">
    <text evidence="3">The sequence shown here is derived from an EMBL/GenBank/DDBJ whole genome shotgun (WGS) entry which is preliminary data.</text>
</comment>
<keyword evidence="4" id="KW-1185">Reference proteome</keyword>
<evidence type="ECO:0000256" key="2">
    <source>
        <dbReference type="RuleBase" id="RU003690"/>
    </source>
</evidence>
<gene>
    <name evidence="3" type="ORF">IEQ34_019468</name>
</gene>
<evidence type="ECO:0000256" key="1">
    <source>
        <dbReference type="ARBA" id="ARBA00010838"/>
    </source>
</evidence>
<protein>
    <submittedName>
        <fullName evidence="3">Uncharacterized protein</fullName>
    </submittedName>
</protein>
<dbReference type="InterPro" id="IPR017853">
    <property type="entry name" value="GH"/>
</dbReference>
<dbReference type="Proteomes" id="UP000775213">
    <property type="component" value="Unassembled WGS sequence"/>
</dbReference>
<name>A0AAV7G8P2_DENCH</name>
<dbReference type="Gene3D" id="3.20.20.80">
    <property type="entry name" value="Glycosidases"/>
    <property type="match status" value="1"/>
</dbReference>
<dbReference type="EMBL" id="JAGFBR010000017">
    <property type="protein sequence ID" value="KAH0452169.1"/>
    <property type="molecule type" value="Genomic_DNA"/>
</dbReference>
<accession>A0AAV7G8P2</accession>
<dbReference type="PANTHER" id="PTHR10353:SF28">
    <property type="entry name" value="BETA-GLUCOSIDASE 44"/>
    <property type="match status" value="1"/>
</dbReference>
<dbReference type="GO" id="GO:0005975">
    <property type="term" value="P:carbohydrate metabolic process"/>
    <property type="evidence" value="ECO:0007669"/>
    <property type="project" value="InterPro"/>
</dbReference>
<dbReference type="AlphaFoldDB" id="A0AAV7G8P2"/>
<reference evidence="3 4" key="1">
    <citation type="journal article" date="2021" name="Hortic Res">
        <title>Chromosome-scale assembly of the Dendrobium chrysotoxum genome enhances the understanding of orchid evolution.</title>
        <authorList>
            <person name="Zhang Y."/>
            <person name="Zhang G.Q."/>
            <person name="Zhang D."/>
            <person name="Liu X.D."/>
            <person name="Xu X.Y."/>
            <person name="Sun W.H."/>
            <person name="Yu X."/>
            <person name="Zhu X."/>
            <person name="Wang Z.W."/>
            <person name="Zhao X."/>
            <person name="Zhong W.Y."/>
            <person name="Chen H."/>
            <person name="Yin W.L."/>
            <person name="Huang T."/>
            <person name="Niu S.C."/>
            <person name="Liu Z.J."/>
        </authorList>
    </citation>
    <scope>NUCLEOTIDE SEQUENCE [LARGE SCALE GENOMIC DNA]</scope>
    <source>
        <strain evidence="3">Lindl</strain>
    </source>
</reference>
<dbReference type="PANTHER" id="PTHR10353">
    <property type="entry name" value="GLYCOSYL HYDROLASE"/>
    <property type="match status" value="1"/>
</dbReference>
<dbReference type="Pfam" id="PF00232">
    <property type="entry name" value="Glyco_hydro_1"/>
    <property type="match status" value="1"/>
</dbReference>
<sequence length="150" mass="17108">MIEEINKVKGSVDYVGVNQYTSYYMFDPHLPNQGPTRYQTDWNVGFAYQCDGVPIGPRAYSDWLYIVPWGMYKAVTYVKENYQSSESGMDDPGNVTLPVGVHDTTRLNYYKSYITELKRAMDDGDTWKNLLSAFKTFDPGGLILMSTIPL</sequence>
<evidence type="ECO:0000313" key="4">
    <source>
        <dbReference type="Proteomes" id="UP000775213"/>
    </source>
</evidence>
<evidence type="ECO:0000313" key="3">
    <source>
        <dbReference type="EMBL" id="KAH0452169.1"/>
    </source>
</evidence>
<dbReference type="SUPFAM" id="SSF51445">
    <property type="entry name" value="(Trans)glycosidases"/>
    <property type="match status" value="1"/>
</dbReference>
<dbReference type="InterPro" id="IPR001360">
    <property type="entry name" value="Glyco_hydro_1"/>
</dbReference>
<dbReference type="GO" id="GO:0008422">
    <property type="term" value="F:beta-glucosidase activity"/>
    <property type="evidence" value="ECO:0007669"/>
    <property type="project" value="TreeGrafter"/>
</dbReference>
<comment type="similarity">
    <text evidence="1 2">Belongs to the glycosyl hydrolase 1 family.</text>
</comment>